<gene>
    <name evidence="11" type="ORF">SCF082_LOCUS42409</name>
</gene>
<dbReference type="PANTHER" id="PTHR22983:SF6">
    <property type="entry name" value="SERINE_THREONINE-PROTEIN KINASE 36"/>
    <property type="match status" value="1"/>
</dbReference>
<dbReference type="SMART" id="SM00220">
    <property type="entry name" value="S_TKc"/>
    <property type="match status" value="1"/>
</dbReference>
<evidence type="ECO:0000256" key="2">
    <source>
        <dbReference type="ARBA" id="ARBA00022527"/>
    </source>
</evidence>
<evidence type="ECO:0000256" key="9">
    <source>
        <dbReference type="PROSITE-ProRule" id="PRU10141"/>
    </source>
</evidence>
<evidence type="ECO:0000256" key="6">
    <source>
        <dbReference type="ARBA" id="ARBA00022840"/>
    </source>
</evidence>
<keyword evidence="3" id="KW-0808">Transferase</keyword>
<evidence type="ECO:0000256" key="4">
    <source>
        <dbReference type="ARBA" id="ARBA00022741"/>
    </source>
</evidence>
<dbReference type="InterPro" id="IPR017441">
    <property type="entry name" value="Protein_kinase_ATP_BS"/>
</dbReference>
<keyword evidence="6 9" id="KW-0067">ATP-binding</keyword>
<comment type="caution">
    <text evidence="11">The sequence shown here is derived from an EMBL/GenBank/DDBJ whole genome shotgun (WGS) entry which is preliminary data.</text>
</comment>
<proteinExistence type="predicted"/>
<dbReference type="PROSITE" id="PS00108">
    <property type="entry name" value="PROTEIN_KINASE_ST"/>
    <property type="match status" value="1"/>
</dbReference>
<dbReference type="SUPFAM" id="SSF56112">
    <property type="entry name" value="Protein kinase-like (PK-like)"/>
    <property type="match status" value="1"/>
</dbReference>
<feature type="domain" description="Protein kinase" evidence="10">
    <location>
        <begin position="4"/>
        <end position="254"/>
    </location>
</feature>
<dbReference type="EC" id="2.7.11.1" evidence="1"/>
<dbReference type="InterPro" id="IPR008271">
    <property type="entry name" value="Ser/Thr_kinase_AS"/>
</dbReference>
<protein>
    <recommendedName>
        <fullName evidence="1">non-specific serine/threonine protein kinase</fullName>
        <ecNumber evidence="1">2.7.11.1</ecNumber>
    </recommendedName>
</protein>
<evidence type="ECO:0000259" key="10">
    <source>
        <dbReference type="PROSITE" id="PS50011"/>
    </source>
</evidence>
<dbReference type="PANTHER" id="PTHR22983">
    <property type="entry name" value="PROTEIN KINASE RELATED"/>
    <property type="match status" value="1"/>
</dbReference>
<accession>A0ABP0QNQ2</accession>
<dbReference type="CDD" id="cd14002">
    <property type="entry name" value="STKc_STK36"/>
    <property type="match status" value="1"/>
</dbReference>
<comment type="catalytic activity">
    <reaction evidence="7">
        <text>L-threonyl-[protein] + ATP = O-phospho-L-threonyl-[protein] + ADP + H(+)</text>
        <dbReference type="Rhea" id="RHEA:46608"/>
        <dbReference type="Rhea" id="RHEA-COMP:11060"/>
        <dbReference type="Rhea" id="RHEA-COMP:11605"/>
        <dbReference type="ChEBI" id="CHEBI:15378"/>
        <dbReference type="ChEBI" id="CHEBI:30013"/>
        <dbReference type="ChEBI" id="CHEBI:30616"/>
        <dbReference type="ChEBI" id="CHEBI:61977"/>
        <dbReference type="ChEBI" id="CHEBI:456216"/>
        <dbReference type="EC" id="2.7.11.1"/>
    </reaction>
</comment>
<dbReference type="EMBL" id="CAXAMM010039906">
    <property type="protein sequence ID" value="CAK9089892.1"/>
    <property type="molecule type" value="Genomic_DNA"/>
</dbReference>
<evidence type="ECO:0000256" key="3">
    <source>
        <dbReference type="ARBA" id="ARBA00022679"/>
    </source>
</evidence>
<dbReference type="Gene3D" id="1.25.10.10">
    <property type="entry name" value="Leucine-rich Repeat Variant"/>
    <property type="match status" value="1"/>
</dbReference>
<dbReference type="PROSITE" id="PS50011">
    <property type="entry name" value="PROTEIN_KINASE_DOM"/>
    <property type="match status" value="1"/>
</dbReference>
<evidence type="ECO:0000313" key="12">
    <source>
        <dbReference type="Proteomes" id="UP001642464"/>
    </source>
</evidence>
<keyword evidence="2" id="KW-0723">Serine/threonine-protein kinase</keyword>
<dbReference type="Pfam" id="PF00514">
    <property type="entry name" value="Arm"/>
    <property type="match status" value="1"/>
</dbReference>
<dbReference type="SUPFAM" id="SSF48371">
    <property type="entry name" value="ARM repeat"/>
    <property type="match status" value="1"/>
</dbReference>
<organism evidence="11 12">
    <name type="scientific">Durusdinium trenchii</name>
    <dbReference type="NCBI Taxonomy" id="1381693"/>
    <lineage>
        <taxon>Eukaryota</taxon>
        <taxon>Sar</taxon>
        <taxon>Alveolata</taxon>
        <taxon>Dinophyceae</taxon>
        <taxon>Suessiales</taxon>
        <taxon>Symbiodiniaceae</taxon>
        <taxon>Durusdinium</taxon>
    </lineage>
</organism>
<dbReference type="Pfam" id="PF00069">
    <property type="entry name" value="Pkinase"/>
    <property type="match status" value="1"/>
</dbReference>
<dbReference type="InterPro" id="IPR000225">
    <property type="entry name" value="Armadillo"/>
</dbReference>
<evidence type="ECO:0000256" key="1">
    <source>
        <dbReference type="ARBA" id="ARBA00012513"/>
    </source>
</evidence>
<evidence type="ECO:0000256" key="7">
    <source>
        <dbReference type="ARBA" id="ARBA00047899"/>
    </source>
</evidence>
<evidence type="ECO:0000313" key="11">
    <source>
        <dbReference type="EMBL" id="CAK9089892.1"/>
    </source>
</evidence>
<keyword evidence="12" id="KW-1185">Reference proteome</keyword>
<reference evidence="11 12" key="1">
    <citation type="submission" date="2024-02" db="EMBL/GenBank/DDBJ databases">
        <authorList>
            <person name="Chen Y."/>
            <person name="Shah S."/>
            <person name="Dougan E. K."/>
            <person name="Thang M."/>
            <person name="Chan C."/>
        </authorList>
    </citation>
    <scope>NUCLEOTIDE SEQUENCE [LARGE SCALE GENOMIC DNA]</scope>
</reference>
<keyword evidence="5 11" id="KW-0418">Kinase</keyword>
<feature type="binding site" evidence="9">
    <location>
        <position position="33"/>
    </location>
    <ligand>
        <name>ATP</name>
        <dbReference type="ChEBI" id="CHEBI:30616"/>
    </ligand>
</feature>
<keyword evidence="4 9" id="KW-0547">Nucleotide-binding</keyword>
<dbReference type="PROSITE" id="PS00107">
    <property type="entry name" value="PROTEIN_KINASE_ATP"/>
    <property type="match status" value="1"/>
</dbReference>
<dbReference type="Proteomes" id="UP001642464">
    <property type="component" value="Unassembled WGS sequence"/>
</dbReference>
<dbReference type="InterPro" id="IPR016024">
    <property type="entry name" value="ARM-type_fold"/>
</dbReference>
<dbReference type="InterPro" id="IPR000719">
    <property type="entry name" value="Prot_kinase_dom"/>
</dbReference>
<name>A0ABP0QNQ2_9DINO</name>
<sequence>MEKYHVLQMIGQGCFGKVFKGRRKQTGKIVAMKFISKRGKLEKDQENLRHEIGILQRLDHENIILLLDWFETENDFVVVTQFAYGELFEIFQDDKHLPEAQVSNIARQLVRALNYLHSQQVIHRDMKPQNVLVSSNGTVKLCDFGFARALSTETTVLTSIKGTPLYMAPELVQEKPYDSGVDLWSLGVICYELFVGEPPFYTNSLISLVQLIIQKPVHYPDKISSTFRSFLKGLLQKDPKCRLTWPHLLDHPFVREEPRVTANSACPDPKGHKVSSLRYAAATGTKGIKTLETLPDQPVCPWKAMEPWLDFFTEASASAVPRGEQYGHSSEPLNEDFADLCVKALELYSDVLESRLLSKEHPKVERQGLELCLEGEKRDAGKGREAKGKHKESALSLPLSSLLRGLVHIFSQASPSAVFSRLLVSRIGAQLLRLMKSLASDARSWGPAWDVLSDLTRLLGLWLRSLLTMGMTKLCNELLCADGILLQFLEIAPSLILHSKEPHVSPDQWCTQQMGVSINSVKCLGVVFSHLSTATLASPDSAFVTELFRGLDQNTMIVERNKASRRAAEAVAVLCLCLRSHPKVFKASSFPTLSVQDSEKMTRAILQALAALVHPPFGQGNVPWSHNASTRRISIRGALEVIHLALRRSLGKSTGEIAAVLWDLRHAGDRLDTSALKLLISLLSVSHEMCRQLAPNLTDSIGSGFTNGSVLTAIEAICRHEHKVLWPTVGMLLSVHIHCLRPFGGDKPSVNGHLTTSPVPPWCNLTTMQAIISCLPFAPGTCQPDVISLLCRCYALELIASMGFSLMSSKETHGQMCEAMSGVWETFTVLLETARPMAQQLMDEIQRTEGAPNGYLVRGPLDGVIAVASLQQSLAPGSAQYVQLVVHAVLAEPENCLAIMGPGALLRFLDMFVASQDFLEPSIATLKCALSILSALQCLSKLPLEEIPDMPEMAVAFEAALSPIIHLLQLVERGKSEIPQQFQRYRTVATLVRLLETSFEQGQGSRTSPCLCTALHLLTVMVLEHPSLAKEFVKHEGVQVLRSRKLLSSDLVFSEKGAAVVTHVLVILSQLARLSADYYPLLFSMDMCPALRELLSCGNPAIRAKACNAVGNMVRHSDLFYKTMKQAGIIKQLVRLCSDSDDACRKLASFAVGNFAFHSDELYEELAPALPQLLYLLRDPEEKTRANAAGAIGNLVRNSDLLCPVIIREGALEGLCGIVRARCPQTPDPVSLAKLAADSSVKIALFSLGNLAVHSECRSELRATKVVEVCHFLVNICSCEDMVHKYAKRLLQKLGFETLRKKT</sequence>
<comment type="catalytic activity">
    <reaction evidence="8">
        <text>L-seryl-[protein] + ATP = O-phospho-L-seryl-[protein] + ADP + H(+)</text>
        <dbReference type="Rhea" id="RHEA:17989"/>
        <dbReference type="Rhea" id="RHEA-COMP:9863"/>
        <dbReference type="Rhea" id="RHEA-COMP:11604"/>
        <dbReference type="ChEBI" id="CHEBI:15378"/>
        <dbReference type="ChEBI" id="CHEBI:29999"/>
        <dbReference type="ChEBI" id="CHEBI:30616"/>
        <dbReference type="ChEBI" id="CHEBI:83421"/>
        <dbReference type="ChEBI" id="CHEBI:456216"/>
        <dbReference type="EC" id="2.7.11.1"/>
    </reaction>
</comment>
<dbReference type="Gene3D" id="1.10.510.10">
    <property type="entry name" value="Transferase(Phosphotransferase) domain 1"/>
    <property type="match status" value="1"/>
</dbReference>
<dbReference type="GO" id="GO:0016301">
    <property type="term" value="F:kinase activity"/>
    <property type="evidence" value="ECO:0007669"/>
    <property type="project" value="UniProtKB-KW"/>
</dbReference>
<evidence type="ECO:0000256" key="5">
    <source>
        <dbReference type="ARBA" id="ARBA00022777"/>
    </source>
</evidence>
<evidence type="ECO:0000256" key="8">
    <source>
        <dbReference type="ARBA" id="ARBA00048679"/>
    </source>
</evidence>
<dbReference type="InterPro" id="IPR011009">
    <property type="entry name" value="Kinase-like_dom_sf"/>
</dbReference>
<dbReference type="SMART" id="SM00185">
    <property type="entry name" value="ARM"/>
    <property type="match status" value="5"/>
</dbReference>
<dbReference type="InterPro" id="IPR011989">
    <property type="entry name" value="ARM-like"/>
</dbReference>